<dbReference type="GO" id="GO:0015562">
    <property type="term" value="F:efflux transmembrane transporter activity"/>
    <property type="evidence" value="ECO:0007669"/>
    <property type="project" value="TreeGrafter"/>
</dbReference>
<dbReference type="Gene3D" id="1.10.287.470">
    <property type="entry name" value="Helix hairpin bin"/>
    <property type="match status" value="1"/>
</dbReference>
<dbReference type="EMBL" id="LVJZ01000005">
    <property type="protein sequence ID" value="ODB92853.1"/>
    <property type="molecule type" value="Genomic_DNA"/>
</dbReference>
<keyword evidence="2" id="KW-0175">Coiled coil</keyword>
<name>A0A1E2UHF2_9GAMM</name>
<keyword evidence="3" id="KW-0472">Membrane</keyword>
<reference evidence="4 5" key="1">
    <citation type="submission" date="2016-03" db="EMBL/GenBank/DDBJ databases">
        <title>Chemosynthetic sulphur-oxidizing symbionts of marine invertebrate animals are capable of nitrogen fixation.</title>
        <authorList>
            <person name="Petersen J.M."/>
            <person name="Kemper A."/>
            <person name="Gruber-Vodicka H."/>
            <person name="Cardini U."/>
            <person name="Geest Mvander."/>
            <person name="Kleiner M."/>
            <person name="Bulgheresi S."/>
            <person name="Fussmann M."/>
            <person name="Herbold C."/>
            <person name="Seah B.K.B."/>
            <person name="Antony C.Paul."/>
            <person name="Liu D."/>
            <person name="Belitz A."/>
            <person name="Weber M."/>
        </authorList>
    </citation>
    <scope>NUCLEOTIDE SEQUENCE [LARGE SCALE GENOMIC DNA]</scope>
    <source>
        <strain evidence="4">G_D</strain>
    </source>
</reference>
<evidence type="ECO:0000313" key="4">
    <source>
        <dbReference type="EMBL" id="ODB92853.1"/>
    </source>
</evidence>
<gene>
    <name evidence="4" type="ORF">A3196_18945</name>
</gene>
<protein>
    <submittedName>
        <fullName evidence="4">Efflux transporter periplasmic adaptor subunit</fullName>
    </submittedName>
</protein>
<keyword evidence="3" id="KW-1133">Transmembrane helix</keyword>
<dbReference type="OrthoDB" id="5645220at2"/>
<dbReference type="PANTHER" id="PTHR30469:SF15">
    <property type="entry name" value="HLYD FAMILY OF SECRETION PROTEINS"/>
    <property type="match status" value="1"/>
</dbReference>
<proteinExistence type="inferred from homology"/>
<evidence type="ECO:0000313" key="5">
    <source>
        <dbReference type="Proteomes" id="UP000094849"/>
    </source>
</evidence>
<comment type="similarity">
    <text evidence="1">Belongs to the membrane fusion protein (MFP) (TC 8.A.1) family.</text>
</comment>
<dbReference type="STRING" id="1818881.A3196_18945"/>
<dbReference type="Proteomes" id="UP000094849">
    <property type="component" value="Unassembled WGS sequence"/>
</dbReference>
<feature type="coiled-coil region" evidence="2">
    <location>
        <begin position="113"/>
        <end position="213"/>
    </location>
</feature>
<evidence type="ECO:0000256" key="3">
    <source>
        <dbReference type="SAM" id="Phobius"/>
    </source>
</evidence>
<dbReference type="AlphaFoldDB" id="A0A1E2UHF2"/>
<dbReference type="Gene3D" id="2.40.30.170">
    <property type="match status" value="1"/>
</dbReference>
<evidence type="ECO:0000256" key="2">
    <source>
        <dbReference type="SAM" id="Coils"/>
    </source>
</evidence>
<accession>A0A1E2UHF2</accession>
<dbReference type="RefSeq" id="WP_069006368.1">
    <property type="nucleotide sequence ID" value="NZ_LVJW01000007.1"/>
</dbReference>
<dbReference type="InterPro" id="IPR006143">
    <property type="entry name" value="RND_pump_MFP"/>
</dbReference>
<dbReference type="NCBIfam" id="TIGR01730">
    <property type="entry name" value="RND_mfp"/>
    <property type="match status" value="1"/>
</dbReference>
<dbReference type="Gene3D" id="2.40.420.20">
    <property type="match status" value="1"/>
</dbReference>
<dbReference type="GO" id="GO:1990281">
    <property type="term" value="C:efflux pump complex"/>
    <property type="evidence" value="ECO:0007669"/>
    <property type="project" value="TreeGrafter"/>
</dbReference>
<dbReference type="PANTHER" id="PTHR30469">
    <property type="entry name" value="MULTIDRUG RESISTANCE PROTEIN MDTA"/>
    <property type="match status" value="1"/>
</dbReference>
<dbReference type="SUPFAM" id="SSF111369">
    <property type="entry name" value="HlyD-like secretion proteins"/>
    <property type="match status" value="1"/>
</dbReference>
<keyword evidence="3" id="KW-0812">Transmembrane</keyword>
<evidence type="ECO:0000256" key="1">
    <source>
        <dbReference type="ARBA" id="ARBA00009477"/>
    </source>
</evidence>
<sequence>MTDHKSIWRKLLVIPPILLGIGVLMVMVGNKQPPVTSEAGEPTKRVRVIEAPQLALTPVAEGYGTIQPARVWSGVAQVSGRIVELHPRLRNGEIIAKETLLLKIDPVDYELNLAQVSAELAELKIEENNVKASLSIEERSLKIAQRELQRITKLTAKGTASQSDLDNAERNLLNNRNAVQNVKNNLALLPTKLKVLEAKKRQAERDLENTSVYAPFNMRVADMGIEIDQFVSKGGLLLAGDEVDRVEVVARFPMSSLRRLFIGRDVSEFEMLGGNLAEAVAFEPLLRLDLGTTIAEWQAEFVRFSDKVDPDTRTMGVVVAVDRPFEKVIPGQRPPLSKGMFVQVLLKGKTQADRIILPRSTIKNGVVYLADENNRLQRQPVEILYNQGDISVIENGIQPGQRVVISDLVPAVSGMLLQTVPDQQMEALLQERARGQL</sequence>
<organism evidence="4 5">
    <name type="scientific">Candidatus Thiodiazotropha endoloripes</name>
    <dbReference type="NCBI Taxonomy" id="1818881"/>
    <lineage>
        <taxon>Bacteria</taxon>
        <taxon>Pseudomonadati</taxon>
        <taxon>Pseudomonadota</taxon>
        <taxon>Gammaproteobacteria</taxon>
        <taxon>Chromatiales</taxon>
        <taxon>Sedimenticolaceae</taxon>
        <taxon>Candidatus Thiodiazotropha</taxon>
    </lineage>
</organism>
<feature type="transmembrane region" description="Helical" evidence="3">
    <location>
        <begin position="12"/>
        <end position="29"/>
    </location>
</feature>
<dbReference type="Gene3D" id="2.40.50.100">
    <property type="match status" value="1"/>
</dbReference>
<keyword evidence="5" id="KW-1185">Reference proteome</keyword>
<comment type="caution">
    <text evidence="4">The sequence shown here is derived from an EMBL/GenBank/DDBJ whole genome shotgun (WGS) entry which is preliminary data.</text>
</comment>